<accession>A0ABR9DN32</accession>
<dbReference type="InterPro" id="IPR036286">
    <property type="entry name" value="LexA/Signal_pep-like_sf"/>
</dbReference>
<organism evidence="3 4">
    <name type="scientific">Methylomonas fluvii</name>
    <dbReference type="NCBI Taxonomy" id="1854564"/>
    <lineage>
        <taxon>Bacteria</taxon>
        <taxon>Pseudomonadati</taxon>
        <taxon>Pseudomonadota</taxon>
        <taxon>Gammaproteobacteria</taxon>
        <taxon>Methylococcales</taxon>
        <taxon>Methylococcaceae</taxon>
        <taxon>Methylomonas</taxon>
    </lineage>
</organism>
<sequence>MQNYSATKRGGKRQGAGRKSGTGTYGETTKAIRVPESLVPAIKTLLDEQRRQFEQLARTSASVFVPAANPSKLAMPLCVGKVAVGFPLQADYYVDKTLDLNELLVQKPAATCFIRAPGVSMLGAGVHPNDILVVDRSIEPVPGKIVICALNGELTVKRLACENKQWTLKADNPDYPDIMLRSDLELVVWGVVTNIIHAV</sequence>
<gene>
    <name evidence="3" type="primary">umuD</name>
    <name evidence="3" type="ORF">EBB_25425</name>
</gene>
<dbReference type="InterPro" id="IPR039418">
    <property type="entry name" value="LexA-like"/>
</dbReference>
<dbReference type="Gene3D" id="2.10.109.10">
    <property type="entry name" value="Umud Fragment, subunit A"/>
    <property type="match status" value="1"/>
</dbReference>
<keyword evidence="4" id="KW-1185">Reference proteome</keyword>
<dbReference type="Proteomes" id="UP000641152">
    <property type="component" value="Unassembled WGS sequence"/>
</dbReference>
<evidence type="ECO:0000313" key="3">
    <source>
        <dbReference type="EMBL" id="MBD9363773.1"/>
    </source>
</evidence>
<evidence type="ECO:0000256" key="1">
    <source>
        <dbReference type="SAM" id="MobiDB-lite"/>
    </source>
</evidence>
<dbReference type="EC" id="2.7.7.7" evidence="3"/>
<keyword evidence="3" id="KW-0548">Nucleotidyltransferase</keyword>
<dbReference type="NCBIfam" id="NF007621">
    <property type="entry name" value="PRK10276.1"/>
    <property type="match status" value="1"/>
</dbReference>
<evidence type="ECO:0000259" key="2">
    <source>
        <dbReference type="Pfam" id="PF00717"/>
    </source>
</evidence>
<name>A0ABR9DN32_9GAMM</name>
<dbReference type="SUPFAM" id="SSF51306">
    <property type="entry name" value="LexA/Signal peptidase"/>
    <property type="match status" value="1"/>
</dbReference>
<proteinExistence type="predicted"/>
<dbReference type="PANTHER" id="PTHR33516">
    <property type="entry name" value="LEXA REPRESSOR"/>
    <property type="match status" value="1"/>
</dbReference>
<feature type="domain" description="Peptidase S24/S26A/S26B/S26C" evidence="2">
    <location>
        <begin position="77"/>
        <end position="192"/>
    </location>
</feature>
<reference evidence="3 4" key="1">
    <citation type="submission" date="2020-09" db="EMBL/GenBank/DDBJ databases">
        <title>Methylomonas albis sp. nov. and Methylomonas fluvii sp. nov.: Two cold-adapted methanotrophs from the River Elbe and an amended description of Methylovulum psychrotolerans strain Eb1.</title>
        <authorList>
            <person name="Bussmann I.K."/>
            <person name="Klings K.-W."/>
            <person name="Warnstedt J."/>
            <person name="Hoppert M."/>
            <person name="Saborowski A."/>
            <person name="Horn F."/>
            <person name="Liebner S."/>
        </authorList>
    </citation>
    <scope>NUCLEOTIDE SEQUENCE [LARGE SCALE GENOMIC DNA]</scope>
    <source>
        <strain evidence="3 4">EbB</strain>
    </source>
</reference>
<dbReference type="EMBL" id="JACXST010000004">
    <property type="protein sequence ID" value="MBD9363773.1"/>
    <property type="molecule type" value="Genomic_DNA"/>
</dbReference>
<dbReference type="GO" id="GO:0003887">
    <property type="term" value="F:DNA-directed DNA polymerase activity"/>
    <property type="evidence" value="ECO:0007669"/>
    <property type="project" value="UniProtKB-EC"/>
</dbReference>
<dbReference type="PANTHER" id="PTHR33516:SF2">
    <property type="entry name" value="LEXA REPRESSOR-RELATED"/>
    <property type="match status" value="1"/>
</dbReference>
<dbReference type="CDD" id="cd06529">
    <property type="entry name" value="S24_LexA-like"/>
    <property type="match status" value="1"/>
</dbReference>
<dbReference type="Pfam" id="PF00717">
    <property type="entry name" value="Peptidase_S24"/>
    <property type="match status" value="1"/>
</dbReference>
<evidence type="ECO:0000313" key="4">
    <source>
        <dbReference type="Proteomes" id="UP000641152"/>
    </source>
</evidence>
<feature type="region of interest" description="Disordered" evidence="1">
    <location>
        <begin position="1"/>
        <end position="27"/>
    </location>
</feature>
<dbReference type="RefSeq" id="WP_192396488.1">
    <property type="nucleotide sequence ID" value="NZ_CAJHIU010000004.1"/>
</dbReference>
<keyword evidence="3" id="KW-0808">Transferase</keyword>
<dbReference type="InterPro" id="IPR015927">
    <property type="entry name" value="Peptidase_S24_S26A/B/C"/>
</dbReference>
<dbReference type="InterPro" id="IPR050077">
    <property type="entry name" value="LexA_repressor"/>
</dbReference>
<protein>
    <submittedName>
        <fullName evidence="3">Translesion error-prone DNA polymerase V autoproteolytic subunit</fullName>
        <ecNumber evidence="3">2.7.7.7</ecNumber>
    </submittedName>
</protein>
<comment type="caution">
    <text evidence="3">The sequence shown here is derived from an EMBL/GenBank/DDBJ whole genome shotgun (WGS) entry which is preliminary data.</text>
</comment>